<feature type="coiled-coil region" evidence="4">
    <location>
        <begin position="712"/>
        <end position="821"/>
    </location>
</feature>
<dbReference type="SUPFAM" id="SSF52540">
    <property type="entry name" value="P-loop containing nucleoside triphosphate hydrolases"/>
    <property type="match status" value="1"/>
</dbReference>
<evidence type="ECO:0000313" key="7">
    <source>
        <dbReference type="Proteomes" id="UP000274033"/>
    </source>
</evidence>
<evidence type="ECO:0000256" key="3">
    <source>
        <dbReference type="ARBA" id="ARBA00013368"/>
    </source>
</evidence>
<keyword evidence="4" id="KW-0175">Coiled coil</keyword>
<evidence type="ECO:0000256" key="4">
    <source>
        <dbReference type="SAM" id="Coils"/>
    </source>
</evidence>
<dbReference type="GO" id="GO:0006302">
    <property type="term" value="P:double-strand break repair"/>
    <property type="evidence" value="ECO:0007669"/>
    <property type="project" value="InterPro"/>
</dbReference>
<dbReference type="AlphaFoldDB" id="A0A3N9UGH2"/>
<dbReference type="OrthoDB" id="9795626at2"/>
<feature type="coiled-coil region" evidence="4">
    <location>
        <begin position="545"/>
        <end position="651"/>
    </location>
</feature>
<keyword evidence="7" id="KW-1185">Reference proteome</keyword>
<dbReference type="Gene3D" id="3.40.50.300">
    <property type="entry name" value="P-loop containing nucleotide triphosphate hydrolases"/>
    <property type="match status" value="2"/>
</dbReference>
<dbReference type="EMBL" id="RRCT01000005">
    <property type="protein sequence ID" value="RQW75249.1"/>
    <property type="molecule type" value="Genomic_DNA"/>
</dbReference>
<feature type="coiled-coil region" evidence="4">
    <location>
        <begin position="424"/>
        <end position="495"/>
    </location>
</feature>
<sequence>MKPIKLTMRAFGPYKNEEVIDFTKLQDHRLFVISGSTGAGKTTIFDGICFALYGYGSGQDRKDTKMLRSDFADDQVHTAVELIFEIHGRHYRVLRQLPHVKEGRKSATGEKYEFFEIVSDNQEVPVVERQKVTDINQKLEEIIGLTYDQFSQIVMLPQGEFRKLLTSQSDNKEEILRKIFKTNRYGEMTKKLEEKKRQAEEKLNEAKILKNTYIGQLSGVLPKRDDSYLFTLLEQNGNIFQIQDALQEEFVYYQQKVKDDQKKYQESFDQFQERQKLYVADKTFNERIEAHEKKIEKLQQLEQQKTYFENLKTQYDEAIRASQIKPLNDQCISLSQTKIKEQEKLQEVTRQFEATKDSLQKIYKEFILEEQKQTERDEAFKRVMNLQQLLPVYEKMNHQTILVQNLYKETEQASSSLEQVVKLLSTKKDEIEKIAFVIEQLEKEVDQLDEAKEQQIHLREIMNMYKQYHNLNGQVLNLKNECEFVTKQYQVAKEDYELEENRWINNQAAILATKLLPGSPCPVCGSTDHNVTHGEINDMIDEKELKRLKTIYSEAQQRKSTAEANLLAITNQLNQCLIELNQLEATIEQQEELTNRFNEINELVQRLQVGKEKLVKNKNQIKQLQQDSNQLEQQRKHLEEHERQIKEQFLKENTVLEQQRNAIPEEFQHLSQLQQALATAESFKNQLQMAWEHVQKQYQHVQNLVAKTEESLRYQTDLVKQSEANLESAKEQFRTALNAAGFENYQHFKEAIRSEKEQQQLQQQYMNFTTELHSLTSQIKEEAEHLKGKEKVDLTEAERLLEELKVAYEEAQKTLNLTETYERNCIDFSEKLDRIAEEIFQLEEVSNQIVDLYNLLRGQNGKKVSFERYVQMGYLEQITEAANIRLRNLSNGQYYLQCSDRQESHGRQSGLSLDVYDSYTGQSRDVKSLSGGEKFNASLCLALGMADVIQSFQGSVRIDTMFIDEGFGSLDEESLMKAIDTLIDLQKSGRMIGVISHVAELKAAMPAILQVEKSKEGYSKTSIFVK</sequence>
<reference evidence="6 7" key="1">
    <citation type="journal article" date="2013" name="J. Microbiol.">
        <title>Lysinibacillus chungkukjangi sp. nov., isolated from Chungkukjang, Korean fermented soybean food.</title>
        <authorList>
            <person name="Kim S.J."/>
            <person name="Jang Y.H."/>
            <person name="Hamada M."/>
            <person name="Ahn J.H."/>
            <person name="Weon H.Y."/>
            <person name="Suzuki K."/>
            <person name="Whang K.S."/>
            <person name="Kwon S.W."/>
        </authorList>
    </citation>
    <scope>NUCLEOTIDE SEQUENCE [LARGE SCALE GENOMIC DNA]</scope>
    <source>
        <strain evidence="6 7">MCCC 1A12701</strain>
    </source>
</reference>
<dbReference type="InterPro" id="IPR038729">
    <property type="entry name" value="Rad50/SbcC_AAA"/>
</dbReference>
<evidence type="ECO:0000256" key="2">
    <source>
        <dbReference type="ARBA" id="ARBA00011322"/>
    </source>
</evidence>
<feature type="coiled-coil region" evidence="4">
    <location>
        <begin position="182"/>
        <end position="216"/>
    </location>
</feature>
<evidence type="ECO:0000259" key="5">
    <source>
        <dbReference type="Pfam" id="PF13476"/>
    </source>
</evidence>
<proteinExistence type="inferred from homology"/>
<organism evidence="6 7">
    <name type="scientific">Lysinibacillus composti</name>
    <dbReference type="NCBI Taxonomy" id="720633"/>
    <lineage>
        <taxon>Bacteria</taxon>
        <taxon>Bacillati</taxon>
        <taxon>Bacillota</taxon>
        <taxon>Bacilli</taxon>
        <taxon>Bacillales</taxon>
        <taxon>Bacillaceae</taxon>
        <taxon>Lysinibacillus</taxon>
    </lineage>
</organism>
<accession>A0A3N9UGH2</accession>
<protein>
    <recommendedName>
        <fullName evidence="3">Nuclease SbcCD subunit C</fullName>
    </recommendedName>
</protein>
<dbReference type="InterPro" id="IPR027417">
    <property type="entry name" value="P-loop_NTPase"/>
</dbReference>
<evidence type="ECO:0000313" key="6">
    <source>
        <dbReference type="EMBL" id="RQW75249.1"/>
    </source>
</evidence>
<dbReference type="GO" id="GO:0016887">
    <property type="term" value="F:ATP hydrolysis activity"/>
    <property type="evidence" value="ECO:0007669"/>
    <property type="project" value="InterPro"/>
</dbReference>
<comment type="similarity">
    <text evidence="1">Belongs to the SMC family. SbcC subfamily.</text>
</comment>
<dbReference type="RefSeq" id="WP_124763906.1">
    <property type="nucleotide sequence ID" value="NZ_JAFBDY010000004.1"/>
</dbReference>
<name>A0A3N9UGH2_9BACI</name>
<dbReference type="Proteomes" id="UP000274033">
    <property type="component" value="Unassembled WGS sequence"/>
</dbReference>
<gene>
    <name evidence="6" type="ORF">EBB45_07780</name>
</gene>
<dbReference type="PANTHER" id="PTHR32114">
    <property type="entry name" value="ABC TRANSPORTER ABCH.3"/>
    <property type="match status" value="1"/>
</dbReference>
<dbReference type="Pfam" id="PF13558">
    <property type="entry name" value="SbcC_Walker_B"/>
    <property type="match status" value="1"/>
</dbReference>
<evidence type="ECO:0000256" key="1">
    <source>
        <dbReference type="ARBA" id="ARBA00006930"/>
    </source>
</evidence>
<comment type="subunit">
    <text evidence="2">Heterodimer of SbcC and SbcD.</text>
</comment>
<comment type="caution">
    <text evidence="6">The sequence shown here is derived from an EMBL/GenBank/DDBJ whole genome shotgun (WGS) entry which is preliminary data.</text>
</comment>
<dbReference type="Pfam" id="PF13476">
    <property type="entry name" value="AAA_23"/>
    <property type="match status" value="1"/>
</dbReference>
<feature type="domain" description="Rad50/SbcC-type AAA" evidence="5">
    <location>
        <begin position="5"/>
        <end position="212"/>
    </location>
</feature>
<dbReference type="PANTHER" id="PTHR32114:SF2">
    <property type="entry name" value="ABC TRANSPORTER ABCH.3"/>
    <property type="match status" value="1"/>
</dbReference>